<keyword evidence="3" id="KW-1185">Reference proteome</keyword>
<feature type="compositionally biased region" description="Basic residues" evidence="1">
    <location>
        <begin position="416"/>
        <end position="426"/>
    </location>
</feature>
<feature type="compositionally biased region" description="Basic and acidic residues" evidence="1">
    <location>
        <begin position="1678"/>
        <end position="1699"/>
    </location>
</feature>
<feature type="compositionally biased region" description="Low complexity" evidence="1">
    <location>
        <begin position="1619"/>
        <end position="1637"/>
    </location>
</feature>
<feature type="compositionally biased region" description="Polar residues" evidence="1">
    <location>
        <begin position="392"/>
        <end position="415"/>
    </location>
</feature>
<feature type="region of interest" description="Disordered" evidence="1">
    <location>
        <begin position="1539"/>
        <end position="1565"/>
    </location>
</feature>
<feature type="region of interest" description="Disordered" evidence="1">
    <location>
        <begin position="1398"/>
        <end position="1425"/>
    </location>
</feature>
<feature type="compositionally biased region" description="Polar residues" evidence="1">
    <location>
        <begin position="1609"/>
        <end position="1618"/>
    </location>
</feature>
<feature type="compositionally biased region" description="Polar residues" evidence="1">
    <location>
        <begin position="1703"/>
        <end position="1712"/>
    </location>
</feature>
<protein>
    <submittedName>
        <fullName evidence="2">Uncharacterized protein</fullName>
    </submittedName>
</protein>
<dbReference type="EMBL" id="CAJPEX010000136">
    <property type="protein sequence ID" value="CAG0913649.1"/>
    <property type="molecule type" value="Genomic_DNA"/>
</dbReference>
<feature type="region of interest" description="Disordered" evidence="1">
    <location>
        <begin position="292"/>
        <end position="489"/>
    </location>
</feature>
<dbReference type="Proteomes" id="UP000678499">
    <property type="component" value="Unassembled WGS sequence"/>
</dbReference>
<feature type="compositionally biased region" description="Basic and acidic residues" evidence="1">
    <location>
        <begin position="133"/>
        <end position="168"/>
    </location>
</feature>
<dbReference type="EMBL" id="OA882173">
    <property type="protein sequence ID" value="CAD7273497.1"/>
    <property type="molecule type" value="Genomic_DNA"/>
</dbReference>
<feature type="region of interest" description="Disordered" evidence="1">
    <location>
        <begin position="1609"/>
        <end position="1814"/>
    </location>
</feature>
<organism evidence="2">
    <name type="scientific">Notodromas monacha</name>
    <dbReference type="NCBI Taxonomy" id="399045"/>
    <lineage>
        <taxon>Eukaryota</taxon>
        <taxon>Metazoa</taxon>
        <taxon>Ecdysozoa</taxon>
        <taxon>Arthropoda</taxon>
        <taxon>Crustacea</taxon>
        <taxon>Oligostraca</taxon>
        <taxon>Ostracoda</taxon>
        <taxon>Podocopa</taxon>
        <taxon>Podocopida</taxon>
        <taxon>Cypridocopina</taxon>
        <taxon>Cypridoidea</taxon>
        <taxon>Cyprididae</taxon>
        <taxon>Notodromas</taxon>
    </lineage>
</organism>
<accession>A0A7R9BFQ0</accession>
<feature type="compositionally biased region" description="Basic and acidic residues" evidence="1">
    <location>
        <begin position="597"/>
        <end position="613"/>
    </location>
</feature>
<feature type="compositionally biased region" description="Basic and acidic residues" evidence="1">
    <location>
        <begin position="1267"/>
        <end position="1277"/>
    </location>
</feature>
<feature type="compositionally biased region" description="Polar residues" evidence="1">
    <location>
        <begin position="697"/>
        <end position="716"/>
    </location>
</feature>
<feature type="compositionally biased region" description="Polar residues" evidence="1">
    <location>
        <begin position="349"/>
        <end position="359"/>
    </location>
</feature>
<feature type="compositionally biased region" description="Polar residues" evidence="1">
    <location>
        <begin position="784"/>
        <end position="795"/>
    </location>
</feature>
<feature type="region of interest" description="Disordered" evidence="1">
    <location>
        <begin position="1847"/>
        <end position="1885"/>
    </location>
</feature>
<feature type="region of interest" description="Disordered" evidence="1">
    <location>
        <begin position="113"/>
        <end position="188"/>
    </location>
</feature>
<feature type="compositionally biased region" description="Basic residues" evidence="1">
    <location>
        <begin position="1780"/>
        <end position="1807"/>
    </location>
</feature>
<feature type="compositionally biased region" description="Polar residues" evidence="1">
    <location>
        <begin position="811"/>
        <end position="824"/>
    </location>
</feature>
<feature type="compositionally biased region" description="Basic and acidic residues" evidence="1">
    <location>
        <begin position="1715"/>
        <end position="1738"/>
    </location>
</feature>
<evidence type="ECO:0000256" key="1">
    <source>
        <dbReference type="SAM" id="MobiDB-lite"/>
    </source>
</evidence>
<feature type="region of interest" description="Disordered" evidence="1">
    <location>
        <begin position="64"/>
        <end position="93"/>
    </location>
</feature>
<proteinExistence type="predicted"/>
<feature type="compositionally biased region" description="Basic and acidic residues" evidence="1">
    <location>
        <begin position="1645"/>
        <end position="1654"/>
    </location>
</feature>
<feature type="compositionally biased region" description="Basic and acidic residues" evidence="1">
    <location>
        <begin position="562"/>
        <end position="578"/>
    </location>
</feature>
<feature type="compositionally biased region" description="Polar residues" evidence="1">
    <location>
        <begin position="19"/>
        <end position="35"/>
    </location>
</feature>
<feature type="compositionally biased region" description="Basic and acidic residues" evidence="1">
    <location>
        <begin position="81"/>
        <end position="92"/>
    </location>
</feature>
<feature type="compositionally biased region" description="Polar residues" evidence="1">
    <location>
        <begin position="1284"/>
        <end position="1296"/>
    </location>
</feature>
<feature type="compositionally biased region" description="Basic and acidic residues" evidence="1">
    <location>
        <begin position="825"/>
        <end position="837"/>
    </location>
</feature>
<gene>
    <name evidence="2" type="ORF">NMOB1V02_LOCUS1381</name>
</gene>
<feature type="compositionally biased region" description="Basic residues" evidence="1">
    <location>
        <begin position="1859"/>
        <end position="1871"/>
    </location>
</feature>
<feature type="region of interest" description="Disordered" evidence="1">
    <location>
        <begin position="1"/>
        <end position="41"/>
    </location>
</feature>
<feature type="region of interest" description="Disordered" evidence="1">
    <location>
        <begin position="508"/>
        <end position="860"/>
    </location>
</feature>
<reference evidence="2" key="1">
    <citation type="submission" date="2020-11" db="EMBL/GenBank/DDBJ databases">
        <authorList>
            <person name="Tran Van P."/>
        </authorList>
    </citation>
    <scope>NUCLEOTIDE SEQUENCE</scope>
</reference>
<feature type="compositionally biased region" description="Polar residues" evidence="1">
    <location>
        <begin position="310"/>
        <end position="323"/>
    </location>
</feature>
<feature type="compositionally biased region" description="Basic and acidic residues" evidence="1">
    <location>
        <begin position="670"/>
        <end position="695"/>
    </location>
</feature>
<feature type="compositionally biased region" description="Basic and acidic residues" evidence="1">
    <location>
        <begin position="1045"/>
        <end position="1054"/>
    </location>
</feature>
<evidence type="ECO:0000313" key="3">
    <source>
        <dbReference type="Proteomes" id="UP000678499"/>
    </source>
</evidence>
<feature type="compositionally biased region" description="Polar residues" evidence="1">
    <location>
        <begin position="1005"/>
        <end position="1025"/>
    </location>
</feature>
<name>A0A7R9BFQ0_9CRUS</name>
<evidence type="ECO:0000313" key="2">
    <source>
        <dbReference type="EMBL" id="CAD7273497.1"/>
    </source>
</evidence>
<feature type="region of interest" description="Disordered" evidence="1">
    <location>
        <begin position="1005"/>
        <end position="1098"/>
    </location>
</feature>
<feature type="region of interest" description="Disordered" evidence="1">
    <location>
        <begin position="1267"/>
        <end position="1296"/>
    </location>
</feature>
<feature type="compositionally biased region" description="Polar residues" evidence="1">
    <location>
        <begin position="1082"/>
        <end position="1094"/>
    </location>
</feature>
<sequence>MNLDSNDQVWLPDVAPLDKNTSQRPAPPTATNRQDPISDKVVDDAAKILPGVLRHSKTPSFFYENYAPVGDNRIPTGMGKSRSDRAESEPLARRLSKRISRVCLRGRQWRHAHDMTDTTATDPSPIDTQSVPKSDDHSGDLPRKESLTQRMRKSVDLLLRRNRNREQDQELPTPPPSPPPPKHEPVTVPLTTTMHAAGKSAGKTGRPLVSGPVYGTFVDSRVEGFHGPSPYALHPEVGHAMAQPDMISLPAGQREVAPLAKFFIYPTTAKSSASLTAKSRTSTNWSTAKIAPNDSVASSRRLSKRQSSQNIVNLSEKPSQLTTPGKRRKSSAASSRKMSLEGSRRLSKRQSFQNVSENPTRGEEATASIRRKSSTASSKKVSMESSRRPSKRQSVQNIPSNSWPEERGTSSISHVQRTHGKQRKSSKNVSRDESRKISQRQSVSNLPEKSLSSGFTPSNKSPMMLGSTTVPRTPAEPPPSILSEAKSKPLSTVEELDEFLFNTFSPTIDTKSTSRIDSRSSKIPVKKPSAVFKNPSQPPTPIQKLMRLSRIDLSASSSADTSSRREKPDSPATSEKKLTWSKQISLEVSPRGSQVDLKSERSQKNDGIKKDSDLGALQSGIGSDISVKASKTKWPDGSLKGSKIPSLTQSFQNGEKESSAKISAVSSRNRSKEKVSAKKSSEKYSYELPSPRRLESIPQSPFTMGSKKSTQNSAVDSATRKPGFPQQTGTGFQPEKLDTLVTIPNEPLIKHPKKSKSSSRVASATRTPRKFSETSKNPIAEITSIKSNKESTPGSRMSRRQSAEKLRIKSRGNSSAPSSRMSRQYSEDKFHDLRKLDSVNSSKEASRKHSGKIVAPPEPNVFVKISPRKDSLLHLPPRPSDTIPSQEAIPVINTITKSKSARNSLENLGSSAKSIASNSDVSTAALYVARMSKEGKTHQQPDPKSKLTAAKVRDIIQAKLSKTPLKNPLATSKAQREDILNKIESIIQDSGADNTVESPAGFIGQQLSTNEPTIMTMSKKNSPTSGKHLDKRNKPSLDVFQVEPTENRGSRKQEPVPSVLPTEASAQNPKAAGLRKTAKQRPLNTQNMQAPSSVRESRKWRHSHLGLTNAQWNPMTPINANLTKVKLSKKKQPSILKQMRDVEKRLEAQKPHRYNVNRYQHTPKPPPQPVATIAAQQQSRSIPTSTDTTFVTAHPMTLGARDHITQMHTAHRRGSARRPNRPGDIFSAAINSVPRNAPLPKPASFMKGKMPTATTTTTLVTVPVKKSDSPTHLDAMGRRRKSHNQQGFRQKHLQSQGFNVLARTMTPCQRAKLRRMHEARQKHGRQSLVTKTLYGHDDDDEYAVRHKTGSDTHLKSSASTSKKVRASLKNIALTHPSKKKASHHQLVPDDEDILTNTHQSADSENHNKTNDVTNPFNKRRPSGSHEDLQMLEILPLVGKKLETPSDTVVSRRGKGLKRVKKIAPVPVLPSLTSISEDNQEEKTVRHYISEGVSAATNFNTSYAPSAMISAAIQRMSPPTASSYTLQQIVTKVSAVDQDSNVTRQTGSGESAEKSSPVSPSTSERVSAATNFNTSYAPSAMISAAIQRMSPPTASSYTLQQIVTKVSAVDQDSNVTRQTGSGESAEKSSPASPSTSESQYSLSLGLKDKPEHRDELESESVLTEKMVQKMIKSASQEQTDAHESLKSSKRDAFKHSEDKKRSSKNYSNMSHNIQRILREAQREAVKPLRPKEPRREKPVSKRVSRTPSAIANRRRNSSNKPEEKLSRKSAKEIPRREFKGKSHSRTRLRNSKQVTRKSSRHSVRKSVSRSRASSSIDPRIYSSVDKFYKGLVAAKAALGPAYSNLIKASIHVGENTGSRTRTRSSSIRHRRGSSSSTDDSKQPREV</sequence>
<feature type="compositionally biased region" description="Polar residues" evidence="1">
    <location>
        <begin position="439"/>
        <end position="471"/>
    </location>
</feature>
<feature type="compositionally biased region" description="Basic and acidic residues" evidence="1">
    <location>
        <begin position="1759"/>
        <end position="1779"/>
    </location>
</feature>